<evidence type="ECO:0000313" key="7">
    <source>
        <dbReference type="EMBL" id="UYP44895.1"/>
    </source>
</evidence>
<dbReference type="InterPro" id="IPR008229">
    <property type="entry name" value="CCA-adding_arc"/>
</dbReference>
<evidence type="ECO:0000259" key="6">
    <source>
        <dbReference type="Pfam" id="PF09249"/>
    </source>
</evidence>
<sequence length="497" mass="57278">MKFSPTLPPPQISSIFHQTIKQIVPKSSELIKMQNLISDTIEVINSSRIPPEISLMFIEPQGSTGIKQTALTNAADIDLFIGLDPTFLFESKFSSKKVRRDYIRKLFKNLVSDWLIPTLKENHYQNVRLSYAEHPYVSAELEGVEIDLVCCFDLSSQYIHENGPITAVDRSPHHSRFIRDHLSKSQKDDVRLLKYFFKCHHCYGDQSAIGRSGFIGYSAELLIHLYSSIWGVFCNFDKLNSKILYSSEMLPEYVARYQNKSFADIRKRFFPNDFLILIDPTDAKRNVGSSISSRAYYLMKSKIQQFMANPDASFFRKERIPSILSLHSDKKTLNCLYYVEYHETEEDHYTKYRDKLYHLMEKLIRKAEQEATLEDRFPNVEGELIFDAKKGIYVIALHAPQPVISEEYIRTGPAVSDEPHYSRFVSAHPDAYDCDGFLCINVKRKFTTFLEYLQNEIPNNPISNLKVFSIGSASTPPFSDMAAQSMGNFYVNVLPFL</sequence>
<keyword evidence="2" id="KW-0548">Nucleotidyltransferase</keyword>
<dbReference type="Gene3D" id="3.30.460.10">
    <property type="entry name" value="Beta Polymerase, domain 2"/>
    <property type="match status" value="1"/>
</dbReference>
<dbReference type="EMBL" id="CP104013">
    <property type="protein sequence ID" value="UYP44895.1"/>
    <property type="molecule type" value="Genomic_DNA"/>
</dbReference>
<gene>
    <name evidence="7" type="ORF">NEF87_001180</name>
</gene>
<dbReference type="CDD" id="cd05400">
    <property type="entry name" value="NT_2-5OAS_ClassI-CCAase"/>
    <property type="match status" value="1"/>
</dbReference>
<keyword evidence="8" id="KW-1185">Reference proteome</keyword>
<dbReference type="InterPro" id="IPR011068">
    <property type="entry name" value="NuclTrfase_I-like_C"/>
</dbReference>
<accession>A0ABY6HN02</accession>
<dbReference type="SUPFAM" id="SSF55003">
    <property type="entry name" value="PAP/Archaeal CCA-adding enzyme, C-terminal domain"/>
    <property type="match status" value="1"/>
</dbReference>
<keyword evidence="3" id="KW-0547">Nucleotide-binding</keyword>
<dbReference type="Pfam" id="PF09249">
    <property type="entry name" value="tRNA_NucTransf2"/>
    <property type="match status" value="1"/>
</dbReference>
<dbReference type="SUPFAM" id="SSF81301">
    <property type="entry name" value="Nucleotidyltransferase"/>
    <property type="match status" value="1"/>
</dbReference>
<evidence type="ECO:0000256" key="1">
    <source>
        <dbReference type="ARBA" id="ARBA00022679"/>
    </source>
</evidence>
<organism evidence="7 8">
    <name type="scientific">Candidatus Lokiarchaeum ossiferum</name>
    <dbReference type="NCBI Taxonomy" id="2951803"/>
    <lineage>
        <taxon>Archaea</taxon>
        <taxon>Promethearchaeati</taxon>
        <taxon>Promethearchaeota</taxon>
        <taxon>Promethearchaeia</taxon>
        <taxon>Promethearchaeales</taxon>
        <taxon>Promethearchaeaceae</taxon>
        <taxon>Candidatus Lokiarchaeum</taxon>
    </lineage>
</organism>
<dbReference type="InterPro" id="IPR042090">
    <property type="entry name" value="CCA_tRNA_nucleotrans_2"/>
</dbReference>
<evidence type="ECO:0000256" key="4">
    <source>
        <dbReference type="ARBA" id="ARBA00022840"/>
    </source>
</evidence>
<name>A0ABY6HN02_9ARCH</name>
<evidence type="ECO:0000256" key="2">
    <source>
        <dbReference type="ARBA" id="ARBA00022695"/>
    </source>
</evidence>
<proteinExistence type="predicted"/>
<keyword evidence="4" id="KW-0067">ATP-binding</keyword>
<dbReference type="Gene3D" id="1.10.1410.30">
    <property type="entry name" value="CCA tRNA nucleotidyltransferase, domain 2"/>
    <property type="match status" value="1"/>
</dbReference>
<evidence type="ECO:0000256" key="3">
    <source>
        <dbReference type="ARBA" id="ARBA00022741"/>
    </source>
</evidence>
<keyword evidence="1" id="KW-0808">Transferase</keyword>
<dbReference type="SUPFAM" id="SSF81631">
    <property type="entry name" value="PAP/OAS1 substrate-binding domain"/>
    <property type="match status" value="1"/>
</dbReference>
<dbReference type="InterPro" id="IPR043519">
    <property type="entry name" value="NT_sf"/>
</dbReference>
<dbReference type="InterPro" id="IPR006116">
    <property type="entry name" value="NT_2-5OAS_ClassI-CCAase"/>
</dbReference>
<dbReference type="Proteomes" id="UP001208689">
    <property type="component" value="Chromosome"/>
</dbReference>
<keyword evidence="5" id="KW-0460">Magnesium</keyword>
<feature type="domain" description="tRNA nucleotidyltransferase substrate binding" evidence="6">
    <location>
        <begin position="188"/>
        <end position="315"/>
    </location>
</feature>
<protein>
    <recommendedName>
        <fullName evidence="6">tRNA nucleotidyltransferase substrate binding domain-containing protein</fullName>
    </recommendedName>
</protein>
<dbReference type="PANTHER" id="PTHR39643:SF1">
    <property type="entry name" value="CCA-ADDING ENZYME"/>
    <property type="match status" value="1"/>
</dbReference>
<evidence type="ECO:0000313" key="8">
    <source>
        <dbReference type="Proteomes" id="UP001208689"/>
    </source>
</evidence>
<dbReference type="PANTHER" id="PTHR39643">
    <property type="entry name" value="CCA-ADDING ENZYME"/>
    <property type="match status" value="1"/>
</dbReference>
<reference evidence="7" key="1">
    <citation type="submission" date="2022-09" db="EMBL/GenBank/DDBJ databases">
        <title>Actin cytoskeleton and complex cell architecture in an #Asgard archaeon.</title>
        <authorList>
            <person name="Ponce Toledo R.I."/>
            <person name="Schleper C."/>
            <person name="Rodrigues Oliveira T."/>
            <person name="Wollweber F."/>
            <person name="Xu J."/>
            <person name="Rittmann S."/>
            <person name="Klingl A."/>
            <person name="Pilhofer M."/>
        </authorList>
    </citation>
    <scope>NUCLEOTIDE SEQUENCE</scope>
    <source>
        <strain evidence="7">B-35</strain>
    </source>
</reference>
<dbReference type="InterPro" id="IPR015329">
    <property type="entry name" value="tRNA_NucTransf2"/>
</dbReference>
<evidence type="ECO:0000256" key="5">
    <source>
        <dbReference type="ARBA" id="ARBA00022842"/>
    </source>
</evidence>